<evidence type="ECO:0000256" key="2">
    <source>
        <dbReference type="ARBA" id="ARBA00022692"/>
    </source>
</evidence>
<dbReference type="InterPro" id="IPR013122">
    <property type="entry name" value="PKD1_2_channel"/>
</dbReference>
<evidence type="ECO:0000256" key="7">
    <source>
        <dbReference type="SAM" id="Phobius"/>
    </source>
</evidence>
<feature type="transmembrane region" description="Helical" evidence="7">
    <location>
        <begin position="482"/>
        <end position="504"/>
    </location>
</feature>
<protein>
    <recommendedName>
        <fullName evidence="8">Polycystin cation channel PKD1/PKD2 domain-containing protein</fullName>
    </recommendedName>
</protein>
<comment type="caution">
    <text evidence="9">The sequence shown here is derived from an EMBL/GenBank/DDBJ whole genome shotgun (WGS) entry which is preliminary data.</text>
</comment>
<dbReference type="Pfam" id="PF08016">
    <property type="entry name" value="PKD_channel"/>
    <property type="match status" value="1"/>
</dbReference>
<feature type="coiled-coil region" evidence="5">
    <location>
        <begin position="853"/>
        <end position="887"/>
    </location>
</feature>
<accession>A0A7J6LCQ7</accession>
<gene>
    <name evidence="9" type="ORF">FOL46_007613</name>
</gene>
<name>A0A7J6LCQ7_PEROL</name>
<evidence type="ECO:0000256" key="4">
    <source>
        <dbReference type="ARBA" id="ARBA00023136"/>
    </source>
</evidence>
<evidence type="ECO:0000313" key="9">
    <source>
        <dbReference type="EMBL" id="KAF4656963.1"/>
    </source>
</evidence>
<dbReference type="Proteomes" id="UP000572268">
    <property type="component" value="Unassembled WGS sequence"/>
</dbReference>
<comment type="subcellular location">
    <subcellularLocation>
        <location evidence="1">Membrane</location>
        <topology evidence="1">Multi-pass membrane protein</topology>
    </subcellularLocation>
</comment>
<organism evidence="9 10">
    <name type="scientific">Perkinsus olseni</name>
    <name type="common">Perkinsus atlanticus</name>
    <dbReference type="NCBI Taxonomy" id="32597"/>
    <lineage>
        <taxon>Eukaryota</taxon>
        <taxon>Sar</taxon>
        <taxon>Alveolata</taxon>
        <taxon>Perkinsozoa</taxon>
        <taxon>Perkinsea</taxon>
        <taxon>Perkinsida</taxon>
        <taxon>Perkinsidae</taxon>
        <taxon>Perkinsus</taxon>
    </lineage>
</organism>
<keyword evidence="2 7" id="KW-0812">Transmembrane</keyword>
<dbReference type="GO" id="GO:0016020">
    <property type="term" value="C:membrane"/>
    <property type="evidence" value="ECO:0007669"/>
    <property type="project" value="UniProtKB-SubCell"/>
</dbReference>
<feature type="region of interest" description="Disordered" evidence="6">
    <location>
        <begin position="1"/>
        <end position="20"/>
    </location>
</feature>
<proteinExistence type="predicted"/>
<feature type="transmembrane region" description="Helical" evidence="7">
    <location>
        <begin position="656"/>
        <end position="680"/>
    </location>
</feature>
<feature type="transmembrane region" description="Helical" evidence="7">
    <location>
        <begin position="104"/>
        <end position="123"/>
    </location>
</feature>
<evidence type="ECO:0000313" key="10">
    <source>
        <dbReference type="Proteomes" id="UP000572268"/>
    </source>
</evidence>
<keyword evidence="5" id="KW-0175">Coiled coil</keyword>
<dbReference type="PANTHER" id="PTHR10877:SF183">
    <property type="entry name" value="AT14535P-RELATED"/>
    <property type="match status" value="1"/>
</dbReference>
<evidence type="ECO:0000259" key="8">
    <source>
        <dbReference type="Pfam" id="PF08016"/>
    </source>
</evidence>
<evidence type="ECO:0000256" key="6">
    <source>
        <dbReference type="SAM" id="MobiDB-lite"/>
    </source>
</evidence>
<evidence type="ECO:0000256" key="1">
    <source>
        <dbReference type="ARBA" id="ARBA00004141"/>
    </source>
</evidence>
<dbReference type="PANTHER" id="PTHR10877">
    <property type="entry name" value="POLYCYSTIN FAMILY MEMBER"/>
    <property type="match status" value="1"/>
</dbReference>
<keyword evidence="4 7" id="KW-0472">Membrane</keyword>
<dbReference type="Gene3D" id="1.10.287.70">
    <property type="match status" value="1"/>
</dbReference>
<feature type="region of interest" description="Disordered" evidence="6">
    <location>
        <begin position="1314"/>
        <end position="1397"/>
    </location>
</feature>
<keyword evidence="3 7" id="KW-1133">Transmembrane helix</keyword>
<evidence type="ECO:0000256" key="3">
    <source>
        <dbReference type="ARBA" id="ARBA00022989"/>
    </source>
</evidence>
<dbReference type="InterPro" id="IPR051223">
    <property type="entry name" value="Polycystin"/>
</dbReference>
<feature type="domain" description="Polycystin cation channel PKD1/PKD2" evidence="8">
    <location>
        <begin position="550"/>
        <end position="685"/>
    </location>
</feature>
<feature type="transmembrane region" description="Helical" evidence="7">
    <location>
        <begin position="389"/>
        <end position="410"/>
    </location>
</feature>
<feature type="region of interest" description="Disordered" evidence="6">
    <location>
        <begin position="983"/>
        <end position="1069"/>
    </location>
</feature>
<feature type="transmembrane region" description="Helical" evidence="7">
    <location>
        <begin position="596"/>
        <end position="617"/>
    </location>
</feature>
<evidence type="ECO:0000256" key="5">
    <source>
        <dbReference type="SAM" id="Coils"/>
    </source>
</evidence>
<reference evidence="9 10" key="1">
    <citation type="submission" date="2020-04" db="EMBL/GenBank/DDBJ databases">
        <title>Perkinsus olseni comparative genomics.</title>
        <authorList>
            <person name="Bogema D.R."/>
        </authorList>
    </citation>
    <scope>NUCLEOTIDE SEQUENCE [LARGE SCALE GENOMIC DNA]</scope>
    <source>
        <strain evidence="9">ATCC PRA-31</strain>
    </source>
</reference>
<dbReference type="EMBL" id="JABANN010000548">
    <property type="protein sequence ID" value="KAF4656963.1"/>
    <property type="molecule type" value="Genomic_DNA"/>
</dbReference>
<feature type="compositionally biased region" description="Basic and acidic residues" evidence="6">
    <location>
        <begin position="1038"/>
        <end position="1050"/>
    </location>
</feature>
<sequence>MDHHNRPSTPSMTLGSLKENDEVSVAEALADGDEALDSDRQESAATTQSADKDASSEPSAVSSEGRRLLIQSSTEQRDSHDDYVCHLPHFIDRLLLEQYLEREFLLRLPFIFWLPILLVLVTMEFPTGIMFEIHSNLRNHLGLDDVAEATTTDAIYDFLGGTFLPGVGEMNPTDSQFVESSVRDGFIQLNQKKRYRQATALTTYPVLYIVRGPDSTGKCDDIGDFGRAYQSFFWDFYYCHLLPASPVEESASASNTTGNTTATGFRCGEDPTDLPDLLQCFDKSSDADTLPTYQSSWPVQNYIAEVMVKSGVTRLAAVDVAPTTDRIEFYRANGWIDGSASAVGTITTFYTPVADIYTFVSVYYEIGAVGHIQGAVYLNSFKDVAPQSMWLVGMLLAIGLTLLQTGIDMFRAFHPGYLARGVGMKEYLLGMHAVHLGGPPPQTSQPTDKNGTVVAPEEHTTSASDEYYEAVRRRKRNLRRSAVFESLSDLLVLSTLVLKLAAYLPSVGLTVPSFLGTLEFSKVALSLLSWDPHNETGQYLTELLRASQIETLADSLRTLTMVILCLCCSRFVFFLATHPRVAILAETVRIGSDDMFHFFILFATLYSLLAFLARWVFGDSLAQFKSFNDALYTQFQMLIGEWPFDDFDGYENQGVMVFYMIVFGVVMFFMVLNFFLAIVVDSFESTKQEIEEYKVEGSLFSDVWHLMVQFAMRHTRQWPSRALYIERLSRFREDAARQTGAAVQDESGTVVQTSETKRVSLEKFKTYFNSPAEREGVESMFLYYHSHFAQDTEDFLHPLFGRSQSVKIQMASAVQDIGSLVTSIAVETDQFMTDIRDRVAMISQNSANMVTEITKEKQEKARLKADLAVALETIRHLEQENGQLRKRLDGGAAAAGGAGGADNINEIVDPIERKLAVLDGVIKAINKQRALFASRVAGNLPLPKHTLEAISTGVTFGVPHPDQGLPPALPPSVTAKRRRQKALLKATRKGQRPMQQKKPVSLSPKRMMVPDRAETTLQRPRSASPVGGSELASGIGRETAEVKRSVREPERTEEENIPEGLPDTTSRQFPGEADAEAPIELPQNDGGMDEEGPYRYHRQRRDGRHDYNPDRRLRAGEDTAVFLFRADLSRAAADAPMETQSDGEEAHVPPEAVVADPECIGIICSLSDLVEELDNFVWLHRLSDALDQQLRYSYPAHLTHKLLRDCRYMAGHQSNSEDSENFLIRWLENGGHLTQRWSPPFVGVLPWLLDLPEEDRFGVLSGMSLGHIDILITEFCRKERLDGSATARLRHELAYDAAPHEIYRVVGANSGGPNSMAERLYRPSEGEMDDGGPEQQSLDAPSYRSVQLKPRSGGIAKPPRAYRKRGSKAKAAQFKQGYNSQGKGVPRGRSSCPPHGVEFRVQKTSVVDDGRLLLTRVKSESPERCPRRVWWERVDSHSS</sequence>
<feature type="region of interest" description="Disordered" evidence="6">
    <location>
        <begin position="28"/>
        <end position="66"/>
    </location>
</feature>